<evidence type="ECO:0000256" key="1">
    <source>
        <dbReference type="SAM" id="MobiDB-lite"/>
    </source>
</evidence>
<dbReference type="AlphaFoldDB" id="A0A4Z2F153"/>
<evidence type="ECO:0000313" key="2">
    <source>
        <dbReference type="EMBL" id="TNN34212.1"/>
    </source>
</evidence>
<reference evidence="2 3" key="1">
    <citation type="submission" date="2019-03" db="EMBL/GenBank/DDBJ databases">
        <title>First draft genome of Liparis tanakae, snailfish: a comprehensive survey of snailfish specific genes.</title>
        <authorList>
            <person name="Kim W."/>
            <person name="Song I."/>
            <person name="Jeong J.-H."/>
            <person name="Kim D."/>
            <person name="Kim S."/>
            <person name="Ryu S."/>
            <person name="Song J.Y."/>
            <person name="Lee S.K."/>
        </authorList>
    </citation>
    <scope>NUCLEOTIDE SEQUENCE [LARGE SCALE GENOMIC DNA]</scope>
    <source>
        <tissue evidence="2">Muscle</tissue>
    </source>
</reference>
<keyword evidence="3" id="KW-1185">Reference proteome</keyword>
<feature type="region of interest" description="Disordered" evidence="1">
    <location>
        <begin position="1"/>
        <end position="69"/>
    </location>
</feature>
<organism evidence="2 3">
    <name type="scientific">Liparis tanakae</name>
    <name type="common">Tanaka's snailfish</name>
    <dbReference type="NCBI Taxonomy" id="230148"/>
    <lineage>
        <taxon>Eukaryota</taxon>
        <taxon>Metazoa</taxon>
        <taxon>Chordata</taxon>
        <taxon>Craniata</taxon>
        <taxon>Vertebrata</taxon>
        <taxon>Euteleostomi</taxon>
        <taxon>Actinopterygii</taxon>
        <taxon>Neopterygii</taxon>
        <taxon>Teleostei</taxon>
        <taxon>Neoteleostei</taxon>
        <taxon>Acanthomorphata</taxon>
        <taxon>Eupercaria</taxon>
        <taxon>Perciformes</taxon>
        <taxon>Cottioidei</taxon>
        <taxon>Cottales</taxon>
        <taxon>Liparidae</taxon>
        <taxon>Liparis</taxon>
    </lineage>
</organism>
<dbReference type="Proteomes" id="UP000314294">
    <property type="component" value="Unassembled WGS sequence"/>
</dbReference>
<proteinExistence type="predicted"/>
<dbReference type="EMBL" id="SRLO01002017">
    <property type="protein sequence ID" value="TNN34212.1"/>
    <property type="molecule type" value="Genomic_DNA"/>
</dbReference>
<feature type="compositionally biased region" description="Basic and acidic residues" evidence="1">
    <location>
        <begin position="44"/>
        <end position="63"/>
    </location>
</feature>
<sequence length="93" mass="10639">MQQNPFSGEERGMEGGQEGQTDGEAPEKKKGRPGVRKRRPFLSPDEKKRGCGKRGMKERMEERKKRRDHSRLWVLFSSDSVCGGFICNKLLLS</sequence>
<protein>
    <submittedName>
        <fullName evidence="2">Uncharacterized protein</fullName>
    </submittedName>
</protein>
<evidence type="ECO:0000313" key="3">
    <source>
        <dbReference type="Proteomes" id="UP000314294"/>
    </source>
</evidence>
<accession>A0A4Z2F153</accession>
<gene>
    <name evidence="2" type="ORF">EYF80_055624</name>
</gene>
<name>A0A4Z2F153_9TELE</name>
<comment type="caution">
    <text evidence="2">The sequence shown here is derived from an EMBL/GenBank/DDBJ whole genome shotgun (WGS) entry which is preliminary data.</text>
</comment>
<feature type="compositionally biased region" description="Basic residues" evidence="1">
    <location>
        <begin position="29"/>
        <end position="40"/>
    </location>
</feature>